<feature type="compositionally biased region" description="Low complexity" evidence="1">
    <location>
        <begin position="595"/>
        <end position="604"/>
    </location>
</feature>
<dbReference type="AlphaFoldDB" id="A0A507BNL7"/>
<evidence type="ECO:0000256" key="1">
    <source>
        <dbReference type="SAM" id="MobiDB-lite"/>
    </source>
</evidence>
<feature type="compositionally biased region" description="Polar residues" evidence="1">
    <location>
        <begin position="289"/>
        <end position="302"/>
    </location>
</feature>
<name>A0A507BNL7_9PEZI</name>
<feature type="region of interest" description="Disordered" evidence="1">
    <location>
        <begin position="1"/>
        <end position="20"/>
    </location>
</feature>
<evidence type="ECO:0000313" key="3">
    <source>
        <dbReference type="Proteomes" id="UP000319257"/>
    </source>
</evidence>
<organism evidence="2 3">
    <name type="scientific">Thyridium curvatum</name>
    <dbReference type="NCBI Taxonomy" id="1093900"/>
    <lineage>
        <taxon>Eukaryota</taxon>
        <taxon>Fungi</taxon>
        <taxon>Dikarya</taxon>
        <taxon>Ascomycota</taxon>
        <taxon>Pezizomycotina</taxon>
        <taxon>Sordariomycetes</taxon>
        <taxon>Sordariomycetidae</taxon>
        <taxon>Thyridiales</taxon>
        <taxon>Thyridiaceae</taxon>
        <taxon>Thyridium</taxon>
    </lineage>
</organism>
<proteinExistence type="predicted"/>
<dbReference type="Proteomes" id="UP000319257">
    <property type="component" value="Unassembled WGS sequence"/>
</dbReference>
<dbReference type="InParanoid" id="A0A507BNL7"/>
<feature type="compositionally biased region" description="Polar residues" evidence="1">
    <location>
        <begin position="333"/>
        <end position="360"/>
    </location>
</feature>
<gene>
    <name evidence="2" type="ORF">E0L32_011476</name>
</gene>
<dbReference type="EMBL" id="SKBQ01000107">
    <property type="protein sequence ID" value="TPX18861.1"/>
    <property type="molecule type" value="Genomic_DNA"/>
</dbReference>
<sequence>MASNDSNNDPYNTGPIPSTHTREWLLQNSTKLTIPWEALPQLPFWGPLGGFTQPWFRANIAARVIAGAHLMKRELEQPEIDALSYHMAKALRTRSMEVPILLGAVFVLERRGRSTFKFPFYQPKPGFEPLVFPSKMSPLLTGTTARAAWHACRASAYAVVTHFFVSLFLQSYSNMTWIAHMQRDERLNEFNKVARSEIEHELKRRAASGDVRPLPGRSPIPAEGSGDYQPASSENQDSYAEASRSQPAPQRSWARDSYQGPAPPAAQESQPSQLFEDDAYVFDDASPVAPSQRQKPQTSSSPYFAGTAWDRVRQQSGAPRPEPAERGSRDSQTRSWGDRQQVQRQSSRTGQSGTEYTFSQAEEDRSLPKEQAQKDFDAMLERERAGESDDRRRRCGKHRDITNLELGALPASCSGVGSLDLGNRVGKGPSHGDIEQQEPGHPGQARPRRQVPDHGARHAARRPPVDEPGDGLAAPVAAGVGAVHVDGHRVPVAAAHGRRGADAVRLPAGPAGRHAAVHRLPGRRGAVERLEHVDLADARPAAVVAAEGGPERPEGGPDALLRGRGRGARAQPRLHAEAAARRAGEVVGGRGLDAGRGPAPAAAAAEREGRDLEGARGRGGDVVPRRGVGLDLVCAPARRPAGVARADVDGPLRGVRERARAQGGEVVLEEDLDEAVRYLDVPRAVADWVCRHCRGGEQKGEDGEE</sequence>
<feature type="region of interest" description="Disordered" evidence="1">
    <location>
        <begin position="589"/>
        <end position="620"/>
    </location>
</feature>
<dbReference type="OrthoDB" id="4204700at2759"/>
<feature type="compositionally biased region" description="Polar residues" evidence="1">
    <location>
        <begin position="230"/>
        <end position="249"/>
    </location>
</feature>
<comment type="caution">
    <text evidence="2">The sequence shown here is derived from an EMBL/GenBank/DDBJ whole genome shotgun (WGS) entry which is preliminary data.</text>
</comment>
<reference evidence="2 3" key="1">
    <citation type="submission" date="2019-06" db="EMBL/GenBank/DDBJ databases">
        <title>Draft genome sequence of the filamentous fungus Phialemoniopsis curvata isolated from diesel fuel.</title>
        <authorList>
            <person name="Varaljay V.A."/>
            <person name="Lyon W.J."/>
            <person name="Crouch A.L."/>
            <person name="Drake C.E."/>
            <person name="Hollomon J.M."/>
            <person name="Nadeau L.J."/>
            <person name="Nunn H.S."/>
            <person name="Stevenson B.S."/>
            <person name="Bojanowski C.L."/>
            <person name="Crookes-Goodson W.J."/>
        </authorList>
    </citation>
    <scope>NUCLEOTIDE SEQUENCE [LARGE SCALE GENOMIC DNA]</scope>
    <source>
        <strain evidence="2 3">D216</strain>
    </source>
</reference>
<feature type="compositionally biased region" description="Basic and acidic residues" evidence="1">
    <location>
        <begin position="605"/>
        <end position="619"/>
    </location>
</feature>
<feature type="compositionally biased region" description="Polar residues" evidence="1">
    <location>
        <begin position="1"/>
        <end position="19"/>
    </location>
</feature>
<dbReference type="STRING" id="1093900.A0A507BNL7"/>
<feature type="region of interest" description="Disordered" evidence="1">
    <location>
        <begin position="204"/>
        <end position="473"/>
    </location>
</feature>
<protein>
    <submittedName>
        <fullName evidence="2">Uncharacterized protein</fullName>
    </submittedName>
</protein>
<evidence type="ECO:0000313" key="2">
    <source>
        <dbReference type="EMBL" id="TPX18861.1"/>
    </source>
</evidence>
<accession>A0A507BNL7</accession>
<keyword evidence="3" id="KW-1185">Reference proteome</keyword>
<feature type="compositionally biased region" description="Basic and acidic residues" evidence="1">
    <location>
        <begin position="362"/>
        <end position="402"/>
    </location>
</feature>
<feature type="compositionally biased region" description="Basic and acidic residues" evidence="1">
    <location>
        <begin position="322"/>
        <end position="332"/>
    </location>
</feature>
<dbReference type="RefSeq" id="XP_031000572.1">
    <property type="nucleotide sequence ID" value="XM_031134210.1"/>
</dbReference>
<dbReference type="GeneID" id="41978923"/>